<dbReference type="InterPro" id="IPR036388">
    <property type="entry name" value="WH-like_DNA-bd_sf"/>
</dbReference>
<evidence type="ECO:0000259" key="3">
    <source>
        <dbReference type="Pfam" id="PF16095"/>
    </source>
</evidence>
<dbReference type="SUPFAM" id="SSF52540">
    <property type="entry name" value="P-loop containing nucleoside triphosphate hydrolases"/>
    <property type="match status" value="1"/>
</dbReference>
<evidence type="ECO:0000313" key="4">
    <source>
        <dbReference type="EMBL" id="OWK47329.1"/>
    </source>
</evidence>
<dbReference type="Pfam" id="PF16095">
    <property type="entry name" value="COR-A"/>
    <property type="match status" value="1"/>
</dbReference>
<dbReference type="EMBL" id="NIDE01000001">
    <property type="protein sequence ID" value="OWK47329.1"/>
    <property type="molecule type" value="Genomic_DNA"/>
</dbReference>
<dbReference type="SMART" id="SM00367">
    <property type="entry name" value="LRR_CC"/>
    <property type="match status" value="9"/>
</dbReference>
<evidence type="ECO:0000313" key="5">
    <source>
        <dbReference type="Proteomes" id="UP000214646"/>
    </source>
</evidence>
<accession>A0A225EDD7</accession>
<dbReference type="PANTHER" id="PTHR46652:SF3">
    <property type="entry name" value="LEUCINE-RICH REPEAT-CONTAINING PROTEIN 9"/>
    <property type="match status" value="1"/>
</dbReference>
<dbReference type="Pfam" id="PF12799">
    <property type="entry name" value="LRR_4"/>
    <property type="match status" value="2"/>
</dbReference>
<gene>
    <name evidence="4" type="ORF">FRUB_01028</name>
</gene>
<dbReference type="AlphaFoldDB" id="A0A225EDD7"/>
<dbReference type="InterPro" id="IPR032675">
    <property type="entry name" value="LRR_dom_sf"/>
</dbReference>
<feature type="domain" description="COR" evidence="3">
    <location>
        <begin position="754"/>
        <end position="875"/>
    </location>
</feature>
<name>A0A225EDD7_9BACT</name>
<dbReference type="Gene3D" id="3.80.10.10">
    <property type="entry name" value="Ribonuclease Inhibitor"/>
    <property type="match status" value="2"/>
</dbReference>
<dbReference type="InterPro" id="IPR050836">
    <property type="entry name" value="SDS22/Internalin_LRR"/>
</dbReference>
<keyword evidence="5" id="KW-1185">Reference proteome</keyword>
<dbReference type="SUPFAM" id="SSF52058">
    <property type="entry name" value="L domain-like"/>
    <property type="match status" value="2"/>
</dbReference>
<evidence type="ECO:0000256" key="1">
    <source>
        <dbReference type="ARBA" id="ARBA00022614"/>
    </source>
</evidence>
<dbReference type="InterPro" id="IPR032171">
    <property type="entry name" value="COR-A"/>
</dbReference>
<dbReference type="PRINTS" id="PR00449">
    <property type="entry name" value="RASTRNSFRMNG"/>
</dbReference>
<dbReference type="Gene3D" id="1.10.10.10">
    <property type="entry name" value="Winged helix-like DNA-binding domain superfamily/Winged helix DNA-binding domain"/>
    <property type="match status" value="1"/>
</dbReference>
<comment type="caution">
    <text evidence="4">The sequence shown here is derived from an EMBL/GenBank/DDBJ whole genome shotgun (WGS) entry which is preliminary data.</text>
</comment>
<dbReference type="SMART" id="SM00365">
    <property type="entry name" value="LRR_SD22"/>
    <property type="match status" value="6"/>
</dbReference>
<dbReference type="Proteomes" id="UP000214646">
    <property type="component" value="Unassembled WGS sequence"/>
</dbReference>
<evidence type="ECO:0000256" key="2">
    <source>
        <dbReference type="ARBA" id="ARBA00022737"/>
    </source>
</evidence>
<dbReference type="PANTHER" id="PTHR46652">
    <property type="entry name" value="LEUCINE-RICH REPEAT AND IQ DOMAIN-CONTAINING PROTEIN 1-RELATED"/>
    <property type="match status" value="1"/>
</dbReference>
<dbReference type="InterPro" id="IPR027417">
    <property type="entry name" value="P-loop_NTPase"/>
</dbReference>
<dbReference type="Gene3D" id="3.40.50.300">
    <property type="entry name" value="P-loop containing nucleotide triphosphate hydrolases"/>
    <property type="match status" value="1"/>
</dbReference>
<organism evidence="4 5">
    <name type="scientific">Fimbriiglobus ruber</name>
    <dbReference type="NCBI Taxonomy" id="1908690"/>
    <lineage>
        <taxon>Bacteria</taxon>
        <taxon>Pseudomonadati</taxon>
        <taxon>Planctomycetota</taxon>
        <taxon>Planctomycetia</taxon>
        <taxon>Gemmatales</taxon>
        <taxon>Gemmataceae</taxon>
        <taxon>Fimbriiglobus</taxon>
    </lineage>
</organism>
<dbReference type="InterPro" id="IPR006553">
    <property type="entry name" value="Leu-rich_rpt_Cys-con_subtyp"/>
</dbReference>
<keyword evidence="1" id="KW-0433">Leucine-rich repeat</keyword>
<sequence length="967" mass="107761">MEKTKITDLTPLSNLTNLKHLDLCDTKTKDISSLASLNHVTGLSLEKTRVTNLSPLACLRDLSVLNLKDIKATDLQVLSAFSNLTVLDLSGTQIKDLSPLSKLTKLFSLNLKHTHVTDIKPLATLSNLTDLSLSCTKITDISSLANLTRLICLDLYGTNISDISPLANLAHINTLNLESTQVTDLRMFPLAHLSTLNLRLTPVVDLRPLCNATALTTINLANCRRITSVQGLGGLPVLATINLNACEELVDVDGLADLPSLNSLNLADCSNLRSIEGLSNLTSLKRLYLQYCNNITNLDALSGLRSLTELYICYYSNLTNIEGLAKLVSLTTLSLSHCSGLTSVEYLSQLTAITVLDLSHCSGLTSVEGLARLIAITHLSLSSCSGLSSVKGLAKLTALTSLNLSFCAELEDIRDLAGLSSLTTLDLSDCAQLCNLEGLCNMTALAKLNLSKCFKLENLDGMADLPKIDEIDLSFNEALLSINAISNLQHLRSLNLSHCIALRHISPVKHLLDKMEFLYIENTFFEDLHPDMNEWGLHENPVDMLRKYYCAIEHGSQPDAEIKVFVLGNGGVGKTKLIGRLLGESFNSIPEIRTHGIQIPRPLTIYHGEQAIKLHFWDFGGQDIYHGTHSLFLTGPAIFMLILSDDMENESESIVNGIPVKNRLIDYWFDYLVQVAGKDGHVEMPIVFVKNKCDSLVDEHTDSSHYSFPKDRFVRLTKLLRTSAKTGSGLGDIQGSLWTAVYQIMSNYPQKLLPLSWFRVREDLRVMQQNRSPRTLSLADLATICEKHGCPGDECVVRDIFHRMGVVFYRKGIFDNQIILDQSWVLDAVYTIFTPNKNFQGIIRSSGRFSRIDLMYHFWRNFSREEQSLFLSLCNSATFVSISRNLGVVKIVYILLPTCSLLGEQSKADYLRGSKMLNPYVKWRPSTFYCTMAYFAYCYQKLVVSRWPMLSIGNTVVIFMKKKREAR</sequence>
<dbReference type="Pfam" id="PF08477">
    <property type="entry name" value="Roc"/>
    <property type="match status" value="1"/>
</dbReference>
<keyword evidence="2" id="KW-0677">Repeat</keyword>
<proteinExistence type="predicted"/>
<reference evidence="5" key="1">
    <citation type="submission" date="2017-06" db="EMBL/GenBank/DDBJ databases">
        <title>Genome analysis of Fimbriiglobus ruber SP5, the first member of the order Planctomycetales with confirmed chitinolytic capability.</title>
        <authorList>
            <person name="Ravin N.V."/>
            <person name="Rakitin A.L."/>
            <person name="Ivanova A.A."/>
            <person name="Beletsky A.V."/>
            <person name="Kulichevskaya I.S."/>
            <person name="Mardanov A.V."/>
            <person name="Dedysh S.N."/>
        </authorList>
    </citation>
    <scope>NUCLEOTIDE SEQUENCE [LARGE SCALE GENOMIC DNA]</scope>
    <source>
        <strain evidence="5">SP5</strain>
    </source>
</reference>
<dbReference type="InterPro" id="IPR025875">
    <property type="entry name" value="Leu-rich_rpt_4"/>
</dbReference>
<protein>
    <submittedName>
        <fullName evidence="4">Putative internalin</fullName>
    </submittedName>
</protein>
<dbReference type="PROSITE" id="PS51450">
    <property type="entry name" value="LRR"/>
    <property type="match status" value="4"/>
</dbReference>
<dbReference type="InterPro" id="IPR001611">
    <property type="entry name" value="Leu-rich_rpt"/>
</dbReference>